<reference evidence="1 2" key="1">
    <citation type="journal article" date="2018" name="Front. Plant Sci.">
        <title>Red Clover (Trifolium pratense) and Zigzag Clover (T. medium) - A Picture of Genomic Similarities and Differences.</title>
        <authorList>
            <person name="Dluhosova J."/>
            <person name="Istvanek J."/>
            <person name="Nedelnik J."/>
            <person name="Repkova J."/>
        </authorList>
    </citation>
    <scope>NUCLEOTIDE SEQUENCE [LARGE SCALE GENOMIC DNA]</scope>
    <source>
        <strain evidence="2">cv. 10/8</strain>
        <tissue evidence="1">Leaf</tissue>
    </source>
</reference>
<keyword evidence="2" id="KW-1185">Reference proteome</keyword>
<evidence type="ECO:0000313" key="1">
    <source>
        <dbReference type="EMBL" id="MCI88964.1"/>
    </source>
</evidence>
<organism evidence="1 2">
    <name type="scientific">Trifolium medium</name>
    <dbReference type="NCBI Taxonomy" id="97028"/>
    <lineage>
        <taxon>Eukaryota</taxon>
        <taxon>Viridiplantae</taxon>
        <taxon>Streptophyta</taxon>
        <taxon>Embryophyta</taxon>
        <taxon>Tracheophyta</taxon>
        <taxon>Spermatophyta</taxon>
        <taxon>Magnoliopsida</taxon>
        <taxon>eudicotyledons</taxon>
        <taxon>Gunneridae</taxon>
        <taxon>Pentapetalae</taxon>
        <taxon>rosids</taxon>
        <taxon>fabids</taxon>
        <taxon>Fabales</taxon>
        <taxon>Fabaceae</taxon>
        <taxon>Papilionoideae</taxon>
        <taxon>50 kb inversion clade</taxon>
        <taxon>NPAAA clade</taxon>
        <taxon>Hologalegina</taxon>
        <taxon>IRL clade</taxon>
        <taxon>Trifolieae</taxon>
        <taxon>Trifolium</taxon>
    </lineage>
</organism>
<proteinExistence type="predicted"/>
<evidence type="ECO:0000313" key="2">
    <source>
        <dbReference type="Proteomes" id="UP000265520"/>
    </source>
</evidence>
<feature type="non-terminal residue" evidence="1">
    <location>
        <position position="63"/>
    </location>
</feature>
<dbReference type="AlphaFoldDB" id="A0A392VKQ2"/>
<sequence>MALQVGFNQQFTLVGSAVDDPTHELSAFASTRSLDVSPISNASSVNLLQLAEFIKGINEEDYQ</sequence>
<protein>
    <submittedName>
        <fullName evidence="1">Sporulation-specific protein 15-like</fullName>
    </submittedName>
</protein>
<dbReference type="EMBL" id="LXQA011206863">
    <property type="protein sequence ID" value="MCI88964.1"/>
    <property type="molecule type" value="Genomic_DNA"/>
</dbReference>
<accession>A0A392VKQ2</accession>
<name>A0A392VKQ2_9FABA</name>
<comment type="caution">
    <text evidence="1">The sequence shown here is derived from an EMBL/GenBank/DDBJ whole genome shotgun (WGS) entry which is preliminary data.</text>
</comment>
<dbReference type="Proteomes" id="UP000265520">
    <property type="component" value="Unassembled WGS sequence"/>
</dbReference>